<dbReference type="Gene3D" id="3.90.320.10">
    <property type="match status" value="1"/>
</dbReference>
<dbReference type="InterPro" id="IPR038726">
    <property type="entry name" value="PDDEXK_AddAB-type"/>
</dbReference>
<dbReference type="InterPro" id="IPR011335">
    <property type="entry name" value="Restrct_endonuc-II-like"/>
</dbReference>
<protein>
    <recommendedName>
        <fullName evidence="1">PD-(D/E)XK endonuclease-like domain-containing protein</fullName>
    </recommendedName>
</protein>
<gene>
    <name evidence="2" type="ORF">LCGC14_0982780</name>
</gene>
<sequence>MTPNSCSLYSKSGLSVAIVKNEIIMRLSYSSISDYRNCPLKYKFRYVDRMPTKKTPALSFGSSLHEVLAYIYNVKTPDPPPIEEVYKSLEKEWLSAGYSSKAEEKQYYEHGKKVLANYYEKNISQDFKLPVALEHKFGLDMDGFTLTGIIDRLDKNKDGKYEVIDYKTSRKLPPQRQIDKDLQLSIYHMATEKIWGFTPESVSLYFLLPNQKMSSTRNNEQIKETVAVVNAVADKVSKELFEPTQSALCPWCDFQPYCPYFSHKFSKTDDEISKLVEEYGELKDKEKELKKKAKVIAQDISAWLKDKEEKRLFSNNFEVLKSVRSRTSYDSEKIERILEPLGLWQKITSLDSKKLSELLESAKLEDEIKEKLLKLASTKKTYALTCKRTPR</sequence>
<evidence type="ECO:0000313" key="2">
    <source>
        <dbReference type="EMBL" id="KKN15760.1"/>
    </source>
</evidence>
<reference evidence="2" key="1">
    <citation type="journal article" date="2015" name="Nature">
        <title>Complex archaea that bridge the gap between prokaryotes and eukaryotes.</title>
        <authorList>
            <person name="Spang A."/>
            <person name="Saw J.H."/>
            <person name="Jorgensen S.L."/>
            <person name="Zaremba-Niedzwiedzka K."/>
            <person name="Martijn J."/>
            <person name="Lind A.E."/>
            <person name="van Eijk R."/>
            <person name="Schleper C."/>
            <person name="Guy L."/>
            <person name="Ettema T.J."/>
        </authorList>
    </citation>
    <scope>NUCLEOTIDE SEQUENCE</scope>
</reference>
<dbReference type="InterPro" id="IPR011604">
    <property type="entry name" value="PDDEXK-like_dom_sf"/>
</dbReference>
<feature type="domain" description="PD-(D/E)XK endonuclease-like" evidence="1">
    <location>
        <begin position="26"/>
        <end position="259"/>
    </location>
</feature>
<organism evidence="2">
    <name type="scientific">marine sediment metagenome</name>
    <dbReference type="NCBI Taxonomy" id="412755"/>
    <lineage>
        <taxon>unclassified sequences</taxon>
        <taxon>metagenomes</taxon>
        <taxon>ecological metagenomes</taxon>
    </lineage>
</organism>
<name>A0A0F9N894_9ZZZZ</name>
<proteinExistence type="predicted"/>
<dbReference type="SUPFAM" id="SSF52980">
    <property type="entry name" value="Restriction endonuclease-like"/>
    <property type="match status" value="1"/>
</dbReference>
<dbReference type="EMBL" id="LAZR01003680">
    <property type="protein sequence ID" value="KKN15760.1"/>
    <property type="molecule type" value="Genomic_DNA"/>
</dbReference>
<comment type="caution">
    <text evidence="2">The sequence shown here is derived from an EMBL/GenBank/DDBJ whole genome shotgun (WGS) entry which is preliminary data.</text>
</comment>
<accession>A0A0F9N894</accession>
<evidence type="ECO:0000259" key="1">
    <source>
        <dbReference type="Pfam" id="PF12705"/>
    </source>
</evidence>
<dbReference type="AlphaFoldDB" id="A0A0F9N894"/>
<dbReference type="Pfam" id="PF12705">
    <property type="entry name" value="PDDEXK_1"/>
    <property type="match status" value="1"/>
</dbReference>